<accession>A0A0D3KN87</accession>
<keyword evidence="2" id="KW-1185">Reference proteome</keyword>
<dbReference type="Proteomes" id="UP000013827">
    <property type="component" value="Unassembled WGS sequence"/>
</dbReference>
<dbReference type="GeneID" id="17282491"/>
<reference evidence="1" key="2">
    <citation type="submission" date="2024-10" db="UniProtKB">
        <authorList>
            <consortium name="EnsemblProtists"/>
        </authorList>
    </citation>
    <scope>IDENTIFICATION</scope>
</reference>
<dbReference type="RefSeq" id="XP_005789651.1">
    <property type="nucleotide sequence ID" value="XM_005789594.1"/>
</dbReference>
<dbReference type="AlphaFoldDB" id="A0A0D3KN87"/>
<dbReference type="PaxDb" id="2903-EOD37222"/>
<dbReference type="HOGENOM" id="CLU_991895_0_0_1"/>
<evidence type="ECO:0000313" key="2">
    <source>
        <dbReference type="Proteomes" id="UP000013827"/>
    </source>
</evidence>
<dbReference type="KEGG" id="ehx:EMIHUDRAFT_454920"/>
<name>A0A0D3KN87_EMIH1</name>
<proteinExistence type="predicted"/>
<dbReference type="EnsemblProtists" id="EOD37222">
    <property type="protein sequence ID" value="EOD37222"/>
    <property type="gene ID" value="EMIHUDRAFT_454920"/>
</dbReference>
<evidence type="ECO:0000313" key="1">
    <source>
        <dbReference type="EnsemblProtists" id="EOD37222"/>
    </source>
</evidence>
<reference evidence="2" key="1">
    <citation type="journal article" date="2013" name="Nature">
        <title>Pan genome of the phytoplankton Emiliania underpins its global distribution.</title>
        <authorList>
            <person name="Read B.A."/>
            <person name="Kegel J."/>
            <person name="Klute M.J."/>
            <person name="Kuo A."/>
            <person name="Lefebvre S.C."/>
            <person name="Maumus F."/>
            <person name="Mayer C."/>
            <person name="Miller J."/>
            <person name="Monier A."/>
            <person name="Salamov A."/>
            <person name="Young J."/>
            <person name="Aguilar M."/>
            <person name="Claverie J.M."/>
            <person name="Frickenhaus S."/>
            <person name="Gonzalez K."/>
            <person name="Herman E.K."/>
            <person name="Lin Y.C."/>
            <person name="Napier J."/>
            <person name="Ogata H."/>
            <person name="Sarno A.F."/>
            <person name="Shmutz J."/>
            <person name="Schroeder D."/>
            <person name="de Vargas C."/>
            <person name="Verret F."/>
            <person name="von Dassow P."/>
            <person name="Valentin K."/>
            <person name="Van de Peer Y."/>
            <person name="Wheeler G."/>
            <person name="Dacks J.B."/>
            <person name="Delwiche C.F."/>
            <person name="Dyhrman S.T."/>
            <person name="Glockner G."/>
            <person name="John U."/>
            <person name="Richards T."/>
            <person name="Worden A.Z."/>
            <person name="Zhang X."/>
            <person name="Grigoriev I.V."/>
            <person name="Allen A.E."/>
            <person name="Bidle K."/>
            <person name="Borodovsky M."/>
            <person name="Bowler C."/>
            <person name="Brownlee C."/>
            <person name="Cock J.M."/>
            <person name="Elias M."/>
            <person name="Gladyshev V.N."/>
            <person name="Groth M."/>
            <person name="Guda C."/>
            <person name="Hadaegh A."/>
            <person name="Iglesias-Rodriguez M.D."/>
            <person name="Jenkins J."/>
            <person name="Jones B.M."/>
            <person name="Lawson T."/>
            <person name="Leese F."/>
            <person name="Lindquist E."/>
            <person name="Lobanov A."/>
            <person name="Lomsadze A."/>
            <person name="Malik S.B."/>
            <person name="Marsh M.E."/>
            <person name="Mackinder L."/>
            <person name="Mock T."/>
            <person name="Mueller-Roeber B."/>
            <person name="Pagarete A."/>
            <person name="Parker M."/>
            <person name="Probert I."/>
            <person name="Quesneville H."/>
            <person name="Raines C."/>
            <person name="Rensing S.A."/>
            <person name="Riano-Pachon D.M."/>
            <person name="Richier S."/>
            <person name="Rokitta S."/>
            <person name="Shiraiwa Y."/>
            <person name="Soanes D.M."/>
            <person name="van der Giezen M."/>
            <person name="Wahlund T.M."/>
            <person name="Williams B."/>
            <person name="Wilson W."/>
            <person name="Wolfe G."/>
            <person name="Wurch L.L."/>
        </authorList>
    </citation>
    <scope>NUCLEOTIDE SEQUENCE</scope>
</reference>
<sequence>MPRPAGRCGGEPLAPGDYWLVLDSDAEEAGFDGQWQLRAQCASSDGEPLTSPTPAGALSARGLPVASPCDLPEGGGCTACTGLDRCGWCADADGYGGACVVGVVDGPLLAACGGDRVWQPFEDSCGVPPSPSPWPEDQEPPPGAAIVLGAAPLRVPAGRPVQMGLLGRVKKIFARPEAGSTTAVDVTPAASSVADEIAKLTSVTKAGATQYPTAADIEEYCRDPESSGCDIEMIEKLMAEAAKLKEAQAKETAGYNQIQLNFMKPKPLRWSPDEQAVPSAE</sequence>
<organism evidence="1 2">
    <name type="scientific">Emiliania huxleyi (strain CCMP1516)</name>
    <dbReference type="NCBI Taxonomy" id="280463"/>
    <lineage>
        <taxon>Eukaryota</taxon>
        <taxon>Haptista</taxon>
        <taxon>Haptophyta</taxon>
        <taxon>Prymnesiophyceae</taxon>
        <taxon>Isochrysidales</taxon>
        <taxon>Noelaerhabdaceae</taxon>
        <taxon>Emiliania</taxon>
    </lineage>
</organism>
<protein>
    <submittedName>
        <fullName evidence="1">Uncharacterized protein</fullName>
    </submittedName>
</protein>